<keyword evidence="3" id="KW-0645">Protease</keyword>
<evidence type="ECO:0000313" key="3">
    <source>
        <dbReference type="EMBL" id="MBE9238986.1"/>
    </source>
</evidence>
<dbReference type="GO" id="GO:0009002">
    <property type="term" value="F:serine-type D-Ala-D-Ala carboxypeptidase activity"/>
    <property type="evidence" value="ECO:0007669"/>
    <property type="project" value="UniProtKB-EC"/>
</dbReference>
<evidence type="ECO:0000256" key="2">
    <source>
        <dbReference type="ARBA" id="ARBA00022801"/>
    </source>
</evidence>
<comment type="caution">
    <text evidence="3">The sequence shown here is derived from an EMBL/GenBank/DDBJ whole genome shotgun (WGS) entry which is preliminary data.</text>
</comment>
<dbReference type="PANTHER" id="PTHR30023">
    <property type="entry name" value="D-ALANYL-D-ALANINE CARBOXYPEPTIDASE"/>
    <property type="match status" value="1"/>
</dbReference>
<reference evidence="3 4" key="1">
    <citation type="submission" date="2020-10" db="EMBL/GenBank/DDBJ databases">
        <authorList>
            <person name="Castelo-Branco R."/>
            <person name="Eusebio N."/>
            <person name="Adriana R."/>
            <person name="Vieira A."/>
            <person name="Brugerolle De Fraissinette N."/>
            <person name="Rezende De Castro R."/>
            <person name="Schneider M.P."/>
            <person name="Vasconcelos V."/>
            <person name="Leao P.N."/>
        </authorList>
    </citation>
    <scope>NUCLEOTIDE SEQUENCE [LARGE SCALE GENOMIC DNA]</scope>
    <source>
        <strain evidence="3 4">LEGE 00250</strain>
    </source>
</reference>
<gene>
    <name evidence="3" type="primary">dacB</name>
    <name evidence="3" type="ORF">IQ227_23930</name>
</gene>
<keyword evidence="3" id="KW-0121">Carboxypeptidase</keyword>
<dbReference type="NCBIfam" id="TIGR00666">
    <property type="entry name" value="PBP4"/>
    <property type="match status" value="1"/>
</dbReference>
<dbReference type="RefSeq" id="WP_193944257.1">
    <property type="nucleotide sequence ID" value="NZ_JADEWB010000241.1"/>
</dbReference>
<dbReference type="Gene3D" id="3.40.710.10">
    <property type="entry name" value="DD-peptidase/beta-lactamase superfamily"/>
    <property type="match status" value="2"/>
</dbReference>
<keyword evidence="2 3" id="KW-0378">Hydrolase</keyword>
<dbReference type="SUPFAM" id="SSF56601">
    <property type="entry name" value="beta-lactamase/transpeptidase-like"/>
    <property type="match status" value="1"/>
</dbReference>
<evidence type="ECO:0000313" key="4">
    <source>
        <dbReference type="Proteomes" id="UP000606776"/>
    </source>
</evidence>
<dbReference type="PRINTS" id="PR00922">
    <property type="entry name" value="DADACBPTASE3"/>
</dbReference>
<proteinExistence type="inferred from homology"/>
<dbReference type="Proteomes" id="UP000606776">
    <property type="component" value="Unassembled WGS sequence"/>
</dbReference>
<evidence type="ECO:0000256" key="1">
    <source>
        <dbReference type="ARBA" id="ARBA00006096"/>
    </source>
</evidence>
<dbReference type="EC" id="3.4.16.4" evidence="3"/>
<dbReference type="InterPro" id="IPR012338">
    <property type="entry name" value="Beta-lactam/transpept-like"/>
</dbReference>
<dbReference type="Pfam" id="PF02113">
    <property type="entry name" value="Peptidase_S13"/>
    <property type="match status" value="1"/>
</dbReference>
<accession>A0ABR9VKF3</accession>
<keyword evidence="4" id="KW-1185">Reference proteome</keyword>
<dbReference type="InterPro" id="IPR000667">
    <property type="entry name" value="Peptidase_S13"/>
</dbReference>
<sequence>MIHKKISISLMLLFIGVQINVNQHIAQAQTPTAPATSTKYTCSVQIESSIDAVINRPIFKRMRWGILIKPLSSPQTLYSRDPEKYFIPASNTKLFTTAAALQKLGANFRIRTSVYQDSEGILRVVGRGDPSFKNEQLTILAKQLYQKGIREINQLIADDSYFQGEVVHPSWQWEDVQSYYGAPVNSLIVNENTSIITFLPQEIGKPLKIKWSNPLDAYNWQIENNAITTPENEPGDVEVYRDLKGQILRIKGKLPVNSEPDITAIAVFDPAQNFLQNFRLTLTKSGIKVNRTSVNNGGNNEQEIAAVESPPLSELLVETNVNSNNLYTEVLLRSLADKQQLAKNKNTADLGLQALKNTLTELGIEPNSYKIVDGSGLSRKNLISPEALVQLLQVMSKSSQAEVFRASLPVAGVSGTLKNRFLNTSAQGIVQAKTGTMMGVVSLSGYVNVPNYETLVFSIMVNQSEQPASVVRKAMDEIVVLLTQLKRDQLC</sequence>
<dbReference type="EMBL" id="JADEWB010000241">
    <property type="protein sequence ID" value="MBE9238986.1"/>
    <property type="molecule type" value="Genomic_DNA"/>
</dbReference>
<name>A0ABR9VKF3_9CYAN</name>
<dbReference type="Gene3D" id="3.50.80.20">
    <property type="entry name" value="D-Ala-D-Ala carboxypeptidase C, peptidase S13"/>
    <property type="match status" value="1"/>
</dbReference>
<dbReference type="PANTHER" id="PTHR30023:SF0">
    <property type="entry name" value="PENICILLIN-SENSITIVE CARBOXYPEPTIDASE A"/>
    <property type="match status" value="1"/>
</dbReference>
<comment type="similarity">
    <text evidence="1">Belongs to the peptidase S13 family.</text>
</comment>
<organism evidence="3 4">
    <name type="scientific">Sphaerospermopsis aphanizomenoides LEGE 00250</name>
    <dbReference type="NCBI Taxonomy" id="2777972"/>
    <lineage>
        <taxon>Bacteria</taxon>
        <taxon>Bacillati</taxon>
        <taxon>Cyanobacteriota</taxon>
        <taxon>Cyanophyceae</taxon>
        <taxon>Nostocales</taxon>
        <taxon>Aphanizomenonaceae</taxon>
        <taxon>Sphaerospermopsis</taxon>
        <taxon>Sphaerospermopsis aphanizomenoides</taxon>
    </lineage>
</organism>
<protein>
    <submittedName>
        <fullName evidence="3">D-alanyl-D-alanine carboxypeptidase/D-alanyl-D-alanine-endopeptidase</fullName>
        <ecNumber evidence="3">3.4.16.4</ecNumber>
    </submittedName>
</protein>